<dbReference type="AlphaFoldDB" id="A0A9P7N756"/>
<accession>A0A9P7N756</accession>
<protein>
    <recommendedName>
        <fullName evidence="4">Ankyrin repeat protein</fullName>
    </recommendedName>
</protein>
<proteinExistence type="predicted"/>
<feature type="region of interest" description="Disordered" evidence="1">
    <location>
        <begin position="234"/>
        <end position="257"/>
    </location>
</feature>
<reference evidence="2" key="1">
    <citation type="journal article" date="2020" name="bioRxiv">
        <title>Whole genome comparisons of ergot fungi reveals the divergence and evolution of species within the genus Claviceps are the result of varying mechanisms driving genome evolution and host range expansion.</title>
        <authorList>
            <person name="Wyka S.A."/>
            <person name="Mondo S.J."/>
            <person name="Liu M."/>
            <person name="Dettman J."/>
            <person name="Nalam V."/>
            <person name="Broders K.D."/>
        </authorList>
    </citation>
    <scope>NUCLEOTIDE SEQUENCE</scope>
    <source>
        <strain evidence="2">CCC 602</strain>
    </source>
</reference>
<keyword evidence="3" id="KW-1185">Reference proteome</keyword>
<feature type="region of interest" description="Disordered" evidence="1">
    <location>
        <begin position="16"/>
        <end position="38"/>
    </location>
</feature>
<gene>
    <name evidence="2" type="ORF">E4U43_003240</name>
</gene>
<evidence type="ECO:0000313" key="3">
    <source>
        <dbReference type="Proteomes" id="UP000748025"/>
    </source>
</evidence>
<evidence type="ECO:0000313" key="2">
    <source>
        <dbReference type="EMBL" id="KAG5994404.1"/>
    </source>
</evidence>
<dbReference type="Proteomes" id="UP000748025">
    <property type="component" value="Unassembled WGS sequence"/>
</dbReference>
<dbReference type="EMBL" id="SRPW01002235">
    <property type="protein sequence ID" value="KAG5994404.1"/>
    <property type="molecule type" value="Genomic_DNA"/>
</dbReference>
<dbReference type="OrthoDB" id="66095at2759"/>
<name>A0A9P7N756_9HYPO</name>
<sequence>MAHITSNLLLHRFRRMNLSGPPQPPDPQPSDKTDTEDGLYRPTPIDIIVAHIMLTRSKKLPTELVDSIFDMAEYWAHSINVIDYHAEKQDDLRIVGSSRLEDRFLLRSYPLGLTGIDGQDSLSKELAYDTRDAKPLPHKSDCDPSYFSKLAKYPTPRLLNPARKVVFKIKSHDQGWGGEVDKRGTYKASWTWFEAGLERFDPEAICNAQCTLDEATESALPVCGLRPVQPKVAKKQKNSIENNNFAGDNQGGSERPGNIEDEYAYIHPLQGPPEWQIQCNKTATADWQEHTITWSYLDEVNPDSDAGKALEDQGRGRATGDGSFVRSLRMGDVITIWGKARFQGWVNSIEYVKVEVYWAV</sequence>
<evidence type="ECO:0000256" key="1">
    <source>
        <dbReference type="SAM" id="MobiDB-lite"/>
    </source>
</evidence>
<comment type="caution">
    <text evidence="2">The sequence shown here is derived from an EMBL/GenBank/DDBJ whole genome shotgun (WGS) entry which is preliminary data.</text>
</comment>
<organism evidence="2 3">
    <name type="scientific">Claviceps pusilla</name>
    <dbReference type="NCBI Taxonomy" id="123648"/>
    <lineage>
        <taxon>Eukaryota</taxon>
        <taxon>Fungi</taxon>
        <taxon>Dikarya</taxon>
        <taxon>Ascomycota</taxon>
        <taxon>Pezizomycotina</taxon>
        <taxon>Sordariomycetes</taxon>
        <taxon>Hypocreomycetidae</taxon>
        <taxon>Hypocreales</taxon>
        <taxon>Clavicipitaceae</taxon>
        <taxon>Claviceps</taxon>
    </lineage>
</organism>
<feature type="compositionally biased region" description="Basic and acidic residues" evidence="1">
    <location>
        <begin position="29"/>
        <end position="38"/>
    </location>
</feature>
<evidence type="ECO:0008006" key="4">
    <source>
        <dbReference type="Google" id="ProtNLM"/>
    </source>
</evidence>